<feature type="compositionally biased region" description="Polar residues" evidence="1">
    <location>
        <begin position="156"/>
        <end position="165"/>
    </location>
</feature>
<feature type="non-terminal residue" evidence="3">
    <location>
        <position position="1"/>
    </location>
</feature>
<sequence length="484" mass="54347">KRGFDKQGLTQNDAPLEEAIGVLAREIFSNRPAPSNTSGIMHAWRDFLSGKIGHELEQMIKALDNQEAFAALAQDVLEALDMGDNSTDIEPGEDDDEAREDDQQNPNNAQEEEQDSEPGATELASAEGLEDDSDATDSIDAEDFEGDGVDGEETPDPSTRPNPFQNSPPPYHIYTNRFDEIVRAEDLCEHDELERLRTYLDGHMAGLSSVIARLANRLQRRLMAQQQRSWNFDLEEGMLDTARLTRVITDPMQSLAFKEEKETDFRDTVVSILIDNSGSMRGRPIMMAAVCADILARTLERCAVKAEILGFTTRAWKGGASFQKWLSDGKPVHPGRLNDLRHIIYKSADMPWRRAKHNLGLMMREGLLKENIDGEALEWAYGRLLARPEQRRILMVISDGAPVDDATQSRNPTGLLEQNLHDVIDKIENRSSVELIAIGINHDVTRWYSRAVTITDIEDLGGAMVEKLAELFEEQPVRRSRLRA</sequence>
<organism evidence="3">
    <name type="scientific">Hellea balneolensis</name>
    <dbReference type="NCBI Taxonomy" id="287478"/>
    <lineage>
        <taxon>Bacteria</taxon>
        <taxon>Pseudomonadati</taxon>
        <taxon>Pseudomonadota</taxon>
        <taxon>Alphaproteobacteria</taxon>
        <taxon>Maricaulales</taxon>
        <taxon>Robiginitomaculaceae</taxon>
        <taxon>Hellea</taxon>
    </lineage>
</organism>
<reference evidence="3" key="1">
    <citation type="journal article" date="2020" name="mSystems">
        <title>Genome- and Community-Level Interaction Insights into Carbon Utilization and Element Cycling Functions of Hydrothermarchaeota in Hydrothermal Sediment.</title>
        <authorList>
            <person name="Zhou Z."/>
            <person name="Liu Y."/>
            <person name="Xu W."/>
            <person name="Pan J."/>
            <person name="Luo Z.H."/>
            <person name="Li M."/>
        </authorList>
    </citation>
    <scope>NUCLEOTIDE SEQUENCE [LARGE SCALE GENOMIC DNA]</scope>
    <source>
        <strain evidence="3">HyVt-485</strain>
    </source>
</reference>
<feature type="compositionally biased region" description="Acidic residues" evidence="1">
    <location>
        <begin position="90"/>
        <end position="100"/>
    </location>
</feature>
<dbReference type="SUPFAM" id="SSF53300">
    <property type="entry name" value="vWA-like"/>
    <property type="match status" value="1"/>
</dbReference>
<dbReference type="Proteomes" id="UP000885830">
    <property type="component" value="Unassembled WGS sequence"/>
</dbReference>
<evidence type="ECO:0000259" key="2">
    <source>
        <dbReference type="PROSITE" id="PS50234"/>
    </source>
</evidence>
<accession>A0A7C5LTE1</accession>
<feature type="compositionally biased region" description="Acidic residues" evidence="1">
    <location>
        <begin position="128"/>
        <end position="155"/>
    </location>
</feature>
<evidence type="ECO:0000313" key="3">
    <source>
        <dbReference type="EMBL" id="HHL42349.1"/>
    </source>
</evidence>
<proteinExistence type="predicted"/>
<dbReference type="EMBL" id="DRMJ01000093">
    <property type="protein sequence ID" value="HHL42349.1"/>
    <property type="molecule type" value="Genomic_DNA"/>
</dbReference>
<dbReference type="InterPro" id="IPR025861">
    <property type="entry name" value="CobT_VWA_dom"/>
</dbReference>
<dbReference type="Pfam" id="PF06213">
    <property type="entry name" value="CobT"/>
    <property type="match status" value="1"/>
</dbReference>
<dbReference type="InterPro" id="IPR051928">
    <property type="entry name" value="NorD/CobT"/>
</dbReference>
<dbReference type="PIRSF" id="PIRSF031715">
    <property type="entry name" value="Cob_chel_CobT"/>
    <property type="match status" value="1"/>
</dbReference>
<dbReference type="PANTHER" id="PTHR41248">
    <property type="entry name" value="NORD PROTEIN"/>
    <property type="match status" value="1"/>
</dbReference>
<dbReference type="AlphaFoldDB" id="A0A7C5LTE1"/>
<dbReference type="InterPro" id="IPR036465">
    <property type="entry name" value="vWFA_dom_sf"/>
</dbReference>
<dbReference type="Gene3D" id="3.40.50.410">
    <property type="entry name" value="von Willebrand factor, type A domain"/>
    <property type="match status" value="1"/>
</dbReference>
<dbReference type="GO" id="GO:0009236">
    <property type="term" value="P:cobalamin biosynthetic process"/>
    <property type="evidence" value="ECO:0007669"/>
    <property type="project" value="InterPro"/>
</dbReference>
<evidence type="ECO:0000256" key="1">
    <source>
        <dbReference type="SAM" id="MobiDB-lite"/>
    </source>
</evidence>
<comment type="caution">
    <text evidence="3">The sequence shown here is derived from an EMBL/GenBank/DDBJ whole genome shotgun (WGS) entry which is preliminary data.</text>
</comment>
<feature type="domain" description="VWFA" evidence="2">
    <location>
        <begin position="269"/>
        <end position="484"/>
    </location>
</feature>
<protein>
    <submittedName>
        <fullName evidence="3">Cobaltochelatase subunit CobT</fullName>
    </submittedName>
</protein>
<dbReference type="InterPro" id="IPR002035">
    <property type="entry name" value="VWF_A"/>
</dbReference>
<gene>
    <name evidence="3" type="ORF">ENJ42_01920</name>
</gene>
<dbReference type="Pfam" id="PF11775">
    <property type="entry name" value="CobT_C"/>
    <property type="match status" value="1"/>
</dbReference>
<dbReference type="PROSITE" id="PS50234">
    <property type="entry name" value="VWFA"/>
    <property type="match status" value="1"/>
</dbReference>
<dbReference type="PANTHER" id="PTHR41248:SF1">
    <property type="entry name" value="NORD PROTEIN"/>
    <property type="match status" value="1"/>
</dbReference>
<feature type="region of interest" description="Disordered" evidence="1">
    <location>
        <begin position="83"/>
        <end position="172"/>
    </location>
</feature>
<name>A0A7C5LTE1_9PROT</name>
<dbReference type="CDD" id="cd01454">
    <property type="entry name" value="vWA_norD_type"/>
    <property type="match status" value="1"/>
</dbReference>
<dbReference type="InterPro" id="IPR006538">
    <property type="entry name" value="CobT"/>
</dbReference>